<gene>
    <name evidence="5" type="ORF">GCM10022280_05870</name>
</gene>
<proteinExistence type="predicted"/>
<evidence type="ECO:0000256" key="2">
    <source>
        <dbReference type="ARBA" id="ARBA00011901"/>
    </source>
</evidence>
<sequence length="291" mass="30496">MPNRTSARLLLLATGGLLLAGAAYVALGRGPLRAAASEAVAGEAREGGLSTALPPTVANVRIIEARAPGRPLVVIDPGHGGRDPGASGVVDGIREKDVTLLIAGELRDRLAERGRVRVALTRDGDATLTLDDRAAIARRLGADLFLAIHADSANNPQARGATAYSLSEVASDGGAALLAARQNGEEAVSSESDGSVRALLADVATRDEMAAGADFALRLVKEARDQVPLRPEPHRFAAFRVLRRSEAAAVLFEAGYLSNAEDEAMLLDPVRRRQIVEALARTIEAEAVRAR</sequence>
<keyword evidence="3" id="KW-0378">Hydrolase</keyword>
<dbReference type="PANTHER" id="PTHR30404">
    <property type="entry name" value="N-ACETYLMURAMOYL-L-ALANINE AMIDASE"/>
    <property type="match status" value="1"/>
</dbReference>
<dbReference type="Pfam" id="PF01520">
    <property type="entry name" value="Amidase_3"/>
    <property type="match status" value="1"/>
</dbReference>
<dbReference type="SUPFAM" id="SSF53187">
    <property type="entry name" value="Zn-dependent exopeptidases"/>
    <property type="match status" value="1"/>
</dbReference>
<dbReference type="Gene3D" id="3.40.630.40">
    <property type="entry name" value="Zn-dependent exopeptidases"/>
    <property type="match status" value="1"/>
</dbReference>
<evidence type="ECO:0000256" key="3">
    <source>
        <dbReference type="ARBA" id="ARBA00022801"/>
    </source>
</evidence>
<dbReference type="EC" id="3.5.1.28" evidence="2"/>
<reference evidence="6" key="1">
    <citation type="journal article" date="2019" name="Int. J. Syst. Evol. Microbiol.">
        <title>The Global Catalogue of Microorganisms (GCM) 10K type strain sequencing project: providing services to taxonomists for standard genome sequencing and annotation.</title>
        <authorList>
            <consortium name="The Broad Institute Genomics Platform"/>
            <consortium name="The Broad Institute Genome Sequencing Center for Infectious Disease"/>
            <person name="Wu L."/>
            <person name="Ma J."/>
        </authorList>
    </citation>
    <scope>NUCLEOTIDE SEQUENCE [LARGE SCALE GENOMIC DNA]</scope>
    <source>
        <strain evidence="6">JCM 17563</strain>
    </source>
</reference>
<comment type="caution">
    <text evidence="5">The sequence shown here is derived from an EMBL/GenBank/DDBJ whole genome shotgun (WGS) entry which is preliminary data.</text>
</comment>
<dbReference type="InterPro" id="IPR050695">
    <property type="entry name" value="N-acetylmuramoyl_amidase_3"/>
</dbReference>
<name>A0ABP7SFX5_9SPHN</name>
<dbReference type="SMART" id="SM00646">
    <property type="entry name" value="Ami_3"/>
    <property type="match status" value="1"/>
</dbReference>
<evidence type="ECO:0000259" key="4">
    <source>
        <dbReference type="SMART" id="SM00646"/>
    </source>
</evidence>
<keyword evidence="6" id="KW-1185">Reference proteome</keyword>
<protein>
    <recommendedName>
        <fullName evidence="2">N-acetylmuramoyl-L-alanine amidase</fullName>
        <ecNumber evidence="2">3.5.1.28</ecNumber>
    </recommendedName>
</protein>
<evidence type="ECO:0000313" key="6">
    <source>
        <dbReference type="Proteomes" id="UP001500235"/>
    </source>
</evidence>
<accession>A0ABP7SFX5</accession>
<organism evidence="5 6">
    <name type="scientific">Sphingomonas swuensis</name>
    <dbReference type="NCBI Taxonomy" id="977800"/>
    <lineage>
        <taxon>Bacteria</taxon>
        <taxon>Pseudomonadati</taxon>
        <taxon>Pseudomonadota</taxon>
        <taxon>Alphaproteobacteria</taxon>
        <taxon>Sphingomonadales</taxon>
        <taxon>Sphingomonadaceae</taxon>
        <taxon>Sphingomonas</taxon>
    </lineage>
</organism>
<feature type="domain" description="MurNAc-LAA" evidence="4">
    <location>
        <begin position="134"/>
        <end position="284"/>
    </location>
</feature>
<dbReference type="InterPro" id="IPR002508">
    <property type="entry name" value="MurNAc-LAA_cat"/>
</dbReference>
<comment type="catalytic activity">
    <reaction evidence="1">
        <text>Hydrolyzes the link between N-acetylmuramoyl residues and L-amino acid residues in certain cell-wall glycopeptides.</text>
        <dbReference type="EC" id="3.5.1.28"/>
    </reaction>
</comment>
<dbReference type="PANTHER" id="PTHR30404:SF0">
    <property type="entry name" value="N-ACETYLMURAMOYL-L-ALANINE AMIDASE AMIC"/>
    <property type="match status" value="1"/>
</dbReference>
<evidence type="ECO:0000256" key="1">
    <source>
        <dbReference type="ARBA" id="ARBA00001561"/>
    </source>
</evidence>
<dbReference type="RefSeq" id="WP_344705897.1">
    <property type="nucleotide sequence ID" value="NZ_BAABBQ010000001.1"/>
</dbReference>
<evidence type="ECO:0000313" key="5">
    <source>
        <dbReference type="EMBL" id="GAA4011184.1"/>
    </source>
</evidence>
<dbReference type="EMBL" id="BAABBQ010000001">
    <property type="protein sequence ID" value="GAA4011184.1"/>
    <property type="molecule type" value="Genomic_DNA"/>
</dbReference>
<dbReference type="CDD" id="cd02696">
    <property type="entry name" value="MurNAc-LAA"/>
    <property type="match status" value="1"/>
</dbReference>
<dbReference type="Proteomes" id="UP001500235">
    <property type="component" value="Unassembled WGS sequence"/>
</dbReference>